<sequence>MPAPSAAQRLPEHIVEDIAHYISGTPPRPVSRDAHMAPALPQKRFLLPLMHTCRAWRRAACLLFFRVAQCRVPGDESVYGIRKRVTVRDAADSGCGDCVAQVHMEVSIGEFFRPRKERDAMCAPASAVRAHGQMPSVRSLEMRFRLSGSDEMSRLSALASSDPDARLAGGNFDALIDAVLHVAPNIRRVAIHTVTIGRRDAVLEECLWHMFRGTARLGQACIDRLELSHVGYNNNPVGLPPPGALKCIVFDSGAVLREHVELVRRSSETLEELRLPGIHENLVPIWLGGDTGEWHVYPRLKHLRLVFYTPPPGKAALQGPQTNPFPRLETLVCLESAPFSIPVVILDVRARIRHLKVRMDAAVEDALRQATARSDCYAFPSLVYISLFSGQDGPPLPSPVPSALSWVSRIGPSLRTAQFGNLCAGRVNYDSVCHGTLDTLQTLDIYGSPLTVAQAASILCACPRLLKAQVSLEYVPEEPGKSTPPSAEIKRLQRKHREDSPGVRLLGLEMLQHWSARPMGGAIVLLADLVPSVSRVSASISPHVSEADLMAHIASARRRSPYNGRTHLDRVQFSVGHDC</sequence>
<protein>
    <submittedName>
        <fullName evidence="1">Uncharacterized protein</fullName>
    </submittedName>
</protein>
<dbReference type="Proteomes" id="UP001140217">
    <property type="component" value="Unassembled WGS sequence"/>
</dbReference>
<evidence type="ECO:0000313" key="2">
    <source>
        <dbReference type="Proteomes" id="UP001140217"/>
    </source>
</evidence>
<dbReference type="OrthoDB" id="5522622at2759"/>
<keyword evidence="2" id="KW-1185">Reference proteome</keyword>
<evidence type="ECO:0000313" key="1">
    <source>
        <dbReference type="EMBL" id="KAJ2780166.1"/>
    </source>
</evidence>
<gene>
    <name evidence="1" type="ORF">H4R18_003614</name>
</gene>
<comment type="caution">
    <text evidence="1">The sequence shown here is derived from an EMBL/GenBank/DDBJ whole genome shotgun (WGS) entry which is preliminary data.</text>
</comment>
<dbReference type="EMBL" id="JANBUL010000148">
    <property type="protein sequence ID" value="KAJ2780166.1"/>
    <property type="molecule type" value="Genomic_DNA"/>
</dbReference>
<dbReference type="AlphaFoldDB" id="A0A9W8H8L2"/>
<proteinExistence type="predicted"/>
<accession>A0A9W8H8L2</accession>
<reference evidence="1" key="1">
    <citation type="submission" date="2022-07" db="EMBL/GenBank/DDBJ databases">
        <title>Phylogenomic reconstructions and comparative analyses of Kickxellomycotina fungi.</title>
        <authorList>
            <person name="Reynolds N.K."/>
            <person name="Stajich J.E."/>
            <person name="Barry K."/>
            <person name="Grigoriev I.V."/>
            <person name="Crous P."/>
            <person name="Smith M.E."/>
        </authorList>
    </citation>
    <scope>NUCLEOTIDE SEQUENCE</scope>
    <source>
        <strain evidence="1">NBRC 105414</strain>
    </source>
</reference>
<name>A0A9W8H8L2_9FUNG</name>
<organism evidence="1 2">
    <name type="scientific">Coemansia javaensis</name>
    <dbReference type="NCBI Taxonomy" id="2761396"/>
    <lineage>
        <taxon>Eukaryota</taxon>
        <taxon>Fungi</taxon>
        <taxon>Fungi incertae sedis</taxon>
        <taxon>Zoopagomycota</taxon>
        <taxon>Kickxellomycotina</taxon>
        <taxon>Kickxellomycetes</taxon>
        <taxon>Kickxellales</taxon>
        <taxon>Kickxellaceae</taxon>
        <taxon>Coemansia</taxon>
    </lineage>
</organism>